<gene>
    <name evidence="2" type="ORF">ABW02_11645</name>
</gene>
<accession>A0A0J1IK56</accession>
<dbReference type="EMBL" id="LDPH01000009">
    <property type="protein sequence ID" value="KLV26331.1"/>
    <property type="molecule type" value="Genomic_DNA"/>
</dbReference>
<sequence length="116" mass="13678">MQDWMKYFVEKLNRKESLKPLLRNASLSLVLTCQNESYYMELKNNRFSWRRMKDDDNPDIWLTGDMTSISLVMEGEFLLRKAKKNGSIQLEGSLRKILLLESLFFLSRSRSVPHTG</sequence>
<dbReference type="AlphaFoldDB" id="A0A0J1IK56"/>
<feature type="domain" description="Alkyl sulfatase C-terminal" evidence="1">
    <location>
        <begin position="24"/>
        <end position="100"/>
    </location>
</feature>
<dbReference type="GeneID" id="56351025"/>
<keyword evidence="3" id="KW-1185">Reference proteome</keyword>
<dbReference type="InterPro" id="IPR036527">
    <property type="entry name" value="SCP2_sterol-bd_dom_sf"/>
</dbReference>
<dbReference type="Proteomes" id="UP000036045">
    <property type="component" value="Unassembled WGS sequence"/>
</dbReference>
<dbReference type="Pfam" id="PF14864">
    <property type="entry name" value="Alkyl_sulf_C"/>
    <property type="match status" value="1"/>
</dbReference>
<reference evidence="2 3" key="1">
    <citation type="submission" date="2015-05" db="EMBL/GenBank/DDBJ databases">
        <title>Whole genome sequence and identification of bacterial endophytes from Costus igneus.</title>
        <authorList>
            <person name="Lee Y.P."/>
            <person name="Gan H.M."/>
            <person name="Eng W."/>
            <person name="Wheatley M.S."/>
            <person name="Caraballo A."/>
            <person name="Polter S."/>
            <person name="Savka M.A."/>
            <person name="Hudson A.O."/>
        </authorList>
    </citation>
    <scope>NUCLEOTIDE SEQUENCE [LARGE SCALE GENOMIC DNA]</scope>
    <source>
        <strain evidence="2 3">RIT379</strain>
    </source>
</reference>
<evidence type="ECO:0000313" key="2">
    <source>
        <dbReference type="EMBL" id="KLV26331.1"/>
    </source>
</evidence>
<evidence type="ECO:0000259" key="1">
    <source>
        <dbReference type="Pfam" id="PF14864"/>
    </source>
</evidence>
<proteinExistence type="predicted"/>
<protein>
    <recommendedName>
        <fullName evidence="1">Alkyl sulfatase C-terminal domain-containing protein</fullName>
    </recommendedName>
</protein>
<dbReference type="Gene3D" id="3.30.1050.10">
    <property type="entry name" value="SCP2 sterol-binding domain"/>
    <property type="match status" value="1"/>
</dbReference>
<name>A0A0J1IK56_NIACI</name>
<dbReference type="PATRIC" id="fig|1397.4.peg.5657"/>
<comment type="caution">
    <text evidence="2">The sequence shown here is derived from an EMBL/GenBank/DDBJ whole genome shotgun (WGS) entry which is preliminary data.</text>
</comment>
<dbReference type="SUPFAM" id="SSF55718">
    <property type="entry name" value="SCP-like"/>
    <property type="match status" value="1"/>
</dbReference>
<organism evidence="2 3">
    <name type="scientific">Niallia circulans</name>
    <name type="common">Bacillus circulans</name>
    <dbReference type="NCBI Taxonomy" id="1397"/>
    <lineage>
        <taxon>Bacteria</taxon>
        <taxon>Bacillati</taxon>
        <taxon>Bacillota</taxon>
        <taxon>Bacilli</taxon>
        <taxon>Bacillales</taxon>
        <taxon>Bacillaceae</taxon>
        <taxon>Niallia</taxon>
    </lineage>
</organism>
<evidence type="ECO:0000313" key="3">
    <source>
        <dbReference type="Proteomes" id="UP000036045"/>
    </source>
</evidence>
<dbReference type="RefSeq" id="WP_047942274.1">
    <property type="nucleotide sequence ID" value="NZ_CP053989.1"/>
</dbReference>
<dbReference type="OrthoDB" id="2941267at2"/>
<dbReference type="InterPro" id="IPR029229">
    <property type="entry name" value="Alkyl_sulf_C"/>
</dbReference>